<keyword evidence="3" id="KW-1185">Reference proteome</keyword>
<organism evidence="2 3">
    <name type="scientific">Pontibacter locisalis</name>
    <dbReference type="NCBI Taxonomy" id="1719035"/>
    <lineage>
        <taxon>Bacteria</taxon>
        <taxon>Pseudomonadati</taxon>
        <taxon>Bacteroidota</taxon>
        <taxon>Cytophagia</taxon>
        <taxon>Cytophagales</taxon>
        <taxon>Hymenobacteraceae</taxon>
        <taxon>Pontibacter</taxon>
    </lineage>
</organism>
<dbReference type="EMBL" id="JBHULU010000021">
    <property type="protein sequence ID" value="MFD2515101.1"/>
    <property type="molecule type" value="Genomic_DNA"/>
</dbReference>
<feature type="chain" id="PRO_5045733450" evidence="1">
    <location>
        <begin position="20"/>
        <end position="213"/>
    </location>
</feature>
<dbReference type="Proteomes" id="UP001597544">
    <property type="component" value="Unassembled WGS sequence"/>
</dbReference>
<protein>
    <submittedName>
        <fullName evidence="2">SIMPL domain-containing protein</fullName>
    </submittedName>
</protein>
<comment type="caution">
    <text evidence="2">The sequence shown here is derived from an EMBL/GenBank/DDBJ whole genome shotgun (WGS) entry which is preliminary data.</text>
</comment>
<evidence type="ECO:0000256" key="1">
    <source>
        <dbReference type="SAM" id="SignalP"/>
    </source>
</evidence>
<sequence>MKKINSIGLVLILSVAAFAGCQVREREEANQDYLEVIGEYEQQTPEAGYRLNLSYNGPIEQREKFLKWADSVKQVVPSMVKMNEGIYLNYMPEQMGKKISRDMYQTSVTYLLTVSDSSLYSSLTEDLLERNIPFNLNVMGTFMEPEQKTKLQHQMLQKAMENARAKLDFMISDGREYEIIGIEELDNTTPYGPEYYDFNRRMVARVKVKASLK</sequence>
<reference evidence="3" key="1">
    <citation type="journal article" date="2019" name="Int. J. Syst. Evol. Microbiol.">
        <title>The Global Catalogue of Microorganisms (GCM) 10K type strain sequencing project: providing services to taxonomists for standard genome sequencing and annotation.</title>
        <authorList>
            <consortium name="The Broad Institute Genomics Platform"/>
            <consortium name="The Broad Institute Genome Sequencing Center for Infectious Disease"/>
            <person name="Wu L."/>
            <person name="Ma J."/>
        </authorList>
    </citation>
    <scope>NUCLEOTIDE SEQUENCE [LARGE SCALE GENOMIC DNA]</scope>
    <source>
        <strain evidence="3">KCTC 42498</strain>
    </source>
</reference>
<name>A0ABW5INE6_9BACT</name>
<dbReference type="RefSeq" id="WP_377509141.1">
    <property type="nucleotide sequence ID" value="NZ_JBHULU010000021.1"/>
</dbReference>
<evidence type="ECO:0000313" key="2">
    <source>
        <dbReference type="EMBL" id="MFD2515101.1"/>
    </source>
</evidence>
<gene>
    <name evidence="2" type="ORF">ACFSRY_14610</name>
</gene>
<keyword evidence="1" id="KW-0732">Signal</keyword>
<evidence type="ECO:0000313" key="3">
    <source>
        <dbReference type="Proteomes" id="UP001597544"/>
    </source>
</evidence>
<accession>A0ABW5INE6</accession>
<feature type="signal peptide" evidence="1">
    <location>
        <begin position="1"/>
        <end position="19"/>
    </location>
</feature>
<dbReference type="PROSITE" id="PS51257">
    <property type="entry name" value="PROKAR_LIPOPROTEIN"/>
    <property type="match status" value="1"/>
</dbReference>
<proteinExistence type="predicted"/>